<dbReference type="GO" id="GO:0016491">
    <property type="term" value="F:oxidoreductase activity"/>
    <property type="evidence" value="ECO:0007669"/>
    <property type="project" value="UniProtKB-KW"/>
</dbReference>
<dbReference type="GO" id="GO:0005783">
    <property type="term" value="C:endoplasmic reticulum"/>
    <property type="evidence" value="ECO:0007669"/>
    <property type="project" value="TreeGrafter"/>
</dbReference>
<dbReference type="InParanoid" id="S8F3J3"/>
<evidence type="ECO:0000313" key="5">
    <source>
        <dbReference type="Proteomes" id="UP000015241"/>
    </source>
</evidence>
<dbReference type="PRINTS" id="PR00080">
    <property type="entry name" value="SDRFAMILY"/>
</dbReference>
<dbReference type="PANTHER" id="PTHR44169">
    <property type="entry name" value="NADPH-DEPENDENT 1-ACYLDIHYDROXYACETONE PHOSPHATE REDUCTASE"/>
    <property type="match status" value="1"/>
</dbReference>
<evidence type="ECO:0000313" key="4">
    <source>
        <dbReference type="EMBL" id="EPS93529.1"/>
    </source>
</evidence>
<dbReference type="FunFam" id="3.40.50.720:FF:000261">
    <property type="entry name" value="NADPH-dependent 1-acyldihydroxyacetone phosphate reductase"/>
    <property type="match status" value="1"/>
</dbReference>
<dbReference type="InterPro" id="IPR036291">
    <property type="entry name" value="NAD(P)-bd_dom_sf"/>
</dbReference>
<gene>
    <name evidence="4" type="ORF">FOMPIDRAFT_64561</name>
</gene>
<evidence type="ECO:0000256" key="1">
    <source>
        <dbReference type="ARBA" id="ARBA00006484"/>
    </source>
</evidence>
<dbReference type="Gene3D" id="3.40.50.720">
    <property type="entry name" value="NAD(P)-binding Rossmann-like Domain"/>
    <property type="match status" value="1"/>
</dbReference>
<evidence type="ECO:0000256" key="3">
    <source>
        <dbReference type="RuleBase" id="RU000363"/>
    </source>
</evidence>
<dbReference type="PRINTS" id="PR00081">
    <property type="entry name" value="GDHRDH"/>
</dbReference>
<dbReference type="Pfam" id="PF00106">
    <property type="entry name" value="adh_short"/>
    <property type="match status" value="1"/>
</dbReference>
<dbReference type="OrthoDB" id="2102561at2759"/>
<dbReference type="eggNOG" id="KOG1209">
    <property type="taxonomic scope" value="Eukaryota"/>
</dbReference>
<sequence>MPSKVVIVTGCSKGGIGYALCREFAQYDCRVYATARKMEAMGDFEDGRISALKLDVTSDDDVSRVVKTVLEREGIIDIVVNNAGRPHPGPLAETSLTDAQRTFDTNVFGPLRLSQAVFPHMAARKGGTIVNVGSIMGDIPAPWGGIYGASKAALARLSEVLYMEAAPFNIHVVHISPGGVKTNIAGHALDELSLCDDSFYKPWFDSMVKSLNVGVGPLSLTADQFAKKVVKQVLKPKPPRYMTLGAGAFESALLQWLPRAFICWL</sequence>
<dbReference type="InterPro" id="IPR002347">
    <property type="entry name" value="SDR_fam"/>
</dbReference>
<reference evidence="4 5" key="1">
    <citation type="journal article" date="2012" name="Science">
        <title>The Paleozoic origin of enzymatic lignin decomposition reconstructed from 31 fungal genomes.</title>
        <authorList>
            <person name="Floudas D."/>
            <person name="Binder M."/>
            <person name="Riley R."/>
            <person name="Barry K."/>
            <person name="Blanchette R.A."/>
            <person name="Henrissat B."/>
            <person name="Martinez A.T."/>
            <person name="Otillar R."/>
            <person name="Spatafora J.W."/>
            <person name="Yadav J.S."/>
            <person name="Aerts A."/>
            <person name="Benoit I."/>
            <person name="Boyd A."/>
            <person name="Carlson A."/>
            <person name="Copeland A."/>
            <person name="Coutinho P.M."/>
            <person name="de Vries R.P."/>
            <person name="Ferreira P."/>
            <person name="Findley K."/>
            <person name="Foster B."/>
            <person name="Gaskell J."/>
            <person name="Glotzer D."/>
            <person name="Gorecki P."/>
            <person name="Heitman J."/>
            <person name="Hesse C."/>
            <person name="Hori C."/>
            <person name="Igarashi K."/>
            <person name="Jurgens J.A."/>
            <person name="Kallen N."/>
            <person name="Kersten P."/>
            <person name="Kohler A."/>
            <person name="Kuees U."/>
            <person name="Kumar T.K.A."/>
            <person name="Kuo A."/>
            <person name="LaButti K."/>
            <person name="Larrondo L.F."/>
            <person name="Lindquist E."/>
            <person name="Ling A."/>
            <person name="Lombard V."/>
            <person name="Lucas S."/>
            <person name="Lundell T."/>
            <person name="Martin R."/>
            <person name="McLaughlin D.J."/>
            <person name="Morgenstern I."/>
            <person name="Morin E."/>
            <person name="Murat C."/>
            <person name="Nagy L.G."/>
            <person name="Nolan M."/>
            <person name="Ohm R.A."/>
            <person name="Patyshakuliyeva A."/>
            <person name="Rokas A."/>
            <person name="Ruiz-Duenas F.J."/>
            <person name="Sabat G."/>
            <person name="Salamov A."/>
            <person name="Samejima M."/>
            <person name="Schmutz J."/>
            <person name="Slot J.C."/>
            <person name="St John F."/>
            <person name="Stenlid J."/>
            <person name="Sun H."/>
            <person name="Sun S."/>
            <person name="Syed K."/>
            <person name="Tsang A."/>
            <person name="Wiebenga A."/>
            <person name="Young D."/>
            <person name="Pisabarro A."/>
            <person name="Eastwood D.C."/>
            <person name="Martin F."/>
            <person name="Cullen D."/>
            <person name="Grigoriev I.V."/>
            <person name="Hibbett D.S."/>
        </authorList>
    </citation>
    <scope>NUCLEOTIDE SEQUENCE</scope>
    <source>
        <strain evidence="5">FP-58527</strain>
    </source>
</reference>
<proteinExistence type="inferred from homology"/>
<dbReference type="HOGENOM" id="CLU_010194_2_9_1"/>
<accession>S8F3J3</accession>
<dbReference type="EMBL" id="KE504270">
    <property type="protein sequence ID" value="EPS93529.1"/>
    <property type="molecule type" value="Genomic_DNA"/>
</dbReference>
<protein>
    <submittedName>
        <fullName evidence="4">NAD-binding protein</fullName>
    </submittedName>
</protein>
<dbReference type="Proteomes" id="UP000015241">
    <property type="component" value="Unassembled WGS sequence"/>
</dbReference>
<dbReference type="CDD" id="cd05374">
    <property type="entry name" value="17beta-HSD-like_SDR_c"/>
    <property type="match status" value="1"/>
</dbReference>
<dbReference type="STRING" id="743788.S8F3J3"/>
<feature type="non-terminal residue" evidence="4">
    <location>
        <position position="265"/>
    </location>
</feature>
<dbReference type="SUPFAM" id="SSF51735">
    <property type="entry name" value="NAD(P)-binding Rossmann-fold domains"/>
    <property type="match status" value="1"/>
</dbReference>
<comment type="similarity">
    <text evidence="1 3">Belongs to the short-chain dehydrogenases/reductases (SDR) family.</text>
</comment>
<organism evidence="4 5">
    <name type="scientific">Fomitopsis schrenkii</name>
    <name type="common">Brown rot fungus</name>
    <dbReference type="NCBI Taxonomy" id="2126942"/>
    <lineage>
        <taxon>Eukaryota</taxon>
        <taxon>Fungi</taxon>
        <taxon>Dikarya</taxon>
        <taxon>Basidiomycota</taxon>
        <taxon>Agaricomycotina</taxon>
        <taxon>Agaricomycetes</taxon>
        <taxon>Polyporales</taxon>
        <taxon>Fomitopsis</taxon>
    </lineage>
</organism>
<keyword evidence="2" id="KW-0560">Oxidoreductase</keyword>
<dbReference type="AlphaFoldDB" id="S8F3J3"/>
<keyword evidence="5" id="KW-1185">Reference proteome</keyword>
<evidence type="ECO:0000256" key="2">
    <source>
        <dbReference type="ARBA" id="ARBA00023002"/>
    </source>
</evidence>
<dbReference type="PANTHER" id="PTHR44169:SF6">
    <property type="entry name" value="NADPH-DEPENDENT 1-ACYLDIHYDROXYACETONE PHOSPHATE REDUCTASE"/>
    <property type="match status" value="1"/>
</dbReference>
<name>S8F3J3_FOMSC</name>